<keyword evidence="1" id="KW-0175">Coiled coil</keyword>
<evidence type="ECO:0000256" key="2">
    <source>
        <dbReference type="SAM" id="MobiDB-lite"/>
    </source>
</evidence>
<evidence type="ECO:0000256" key="1">
    <source>
        <dbReference type="SAM" id="Coils"/>
    </source>
</evidence>
<accession>A0A0E0EE20</accession>
<keyword evidence="4" id="KW-1185">Reference proteome</keyword>
<dbReference type="PANTHER" id="PTHR36390:SF1">
    <property type="entry name" value="MYOSIN HEAVY CHAIN-LIKE PROTEIN"/>
    <property type="match status" value="1"/>
</dbReference>
<sequence length="360" mass="41067">MSSSSNGNGHYPINGAKVLQKRENNQEKMLLDKNEAFRACQKDRHYIEKLETELRNCYQEIVRCQEEKLKKAALQIEKLENVNLDSQCEIESLKLDLTTLEQRLFDADSFGQHVSADKAIADNKLREYELQLQEAQKTIDHLLLENKELKRLFPGGAATALTSDEQVDKTIEKIDGQDYERGGAILENMAKRSEESELLIEQLKEELREQKLKAKEDAEDLTQEMAELRYQITGMLEEEYKRRSCIEQAAIQQIQELEAQVSKEQRKLSGALRKLQESHELAQKQSMEIKKLKDSLGRFNSALNHGTVCRSCSCGFCAMLLELSNCSIEGPVDVRSSSQKPQNQALLEWRPDEDADGEAG</sequence>
<name>A0A0E0EE20_9ORYZ</name>
<reference evidence="3" key="1">
    <citation type="submission" date="2015-04" db="UniProtKB">
        <authorList>
            <consortium name="EnsemblPlants"/>
        </authorList>
    </citation>
    <scope>IDENTIFICATION</scope>
</reference>
<protein>
    <submittedName>
        <fullName evidence="3">Uncharacterized protein</fullName>
    </submittedName>
</protein>
<evidence type="ECO:0000313" key="4">
    <source>
        <dbReference type="Proteomes" id="UP000008021"/>
    </source>
</evidence>
<feature type="compositionally biased region" description="Acidic residues" evidence="2">
    <location>
        <begin position="351"/>
        <end position="360"/>
    </location>
</feature>
<feature type="coiled-coil region" evidence="1">
    <location>
        <begin position="186"/>
        <end position="274"/>
    </location>
</feature>
<evidence type="ECO:0000313" key="3">
    <source>
        <dbReference type="EnsemblPlants" id="OMERI07G17850.3"/>
    </source>
</evidence>
<dbReference type="AlphaFoldDB" id="A0A0E0EE20"/>
<feature type="compositionally biased region" description="Polar residues" evidence="2">
    <location>
        <begin position="335"/>
        <end position="345"/>
    </location>
</feature>
<proteinExistence type="predicted"/>
<dbReference type="EnsemblPlants" id="OMERI07G17850.3">
    <property type="protein sequence ID" value="OMERI07G17850.3"/>
    <property type="gene ID" value="OMERI07G17850"/>
</dbReference>
<feature type="region of interest" description="Disordered" evidence="2">
    <location>
        <begin position="332"/>
        <end position="360"/>
    </location>
</feature>
<dbReference type="Proteomes" id="UP000008021">
    <property type="component" value="Chromosome 7"/>
</dbReference>
<organism evidence="3">
    <name type="scientific">Oryza meridionalis</name>
    <dbReference type="NCBI Taxonomy" id="40149"/>
    <lineage>
        <taxon>Eukaryota</taxon>
        <taxon>Viridiplantae</taxon>
        <taxon>Streptophyta</taxon>
        <taxon>Embryophyta</taxon>
        <taxon>Tracheophyta</taxon>
        <taxon>Spermatophyta</taxon>
        <taxon>Magnoliopsida</taxon>
        <taxon>Liliopsida</taxon>
        <taxon>Poales</taxon>
        <taxon>Poaceae</taxon>
        <taxon>BOP clade</taxon>
        <taxon>Oryzoideae</taxon>
        <taxon>Oryzeae</taxon>
        <taxon>Oryzinae</taxon>
        <taxon>Oryza</taxon>
    </lineage>
</organism>
<reference evidence="3" key="2">
    <citation type="submission" date="2018-05" db="EMBL/GenBank/DDBJ databases">
        <title>OmerRS3 (Oryza meridionalis Reference Sequence Version 3).</title>
        <authorList>
            <person name="Zhang J."/>
            <person name="Kudrna D."/>
            <person name="Lee S."/>
            <person name="Talag J."/>
            <person name="Welchert J."/>
            <person name="Wing R.A."/>
        </authorList>
    </citation>
    <scope>NUCLEOTIDE SEQUENCE [LARGE SCALE GENOMIC DNA]</scope>
    <source>
        <strain evidence="3">cv. OR44</strain>
    </source>
</reference>
<dbReference type="PANTHER" id="PTHR36390">
    <property type="entry name" value="MYOSIN HEAVY CHAIN-LIKE PROTEIN"/>
    <property type="match status" value="1"/>
</dbReference>
<feature type="coiled-coil region" evidence="1">
    <location>
        <begin position="47"/>
        <end position="152"/>
    </location>
</feature>
<dbReference type="Gramene" id="OMERI07G17850.3">
    <property type="protein sequence ID" value="OMERI07G17850.3"/>
    <property type="gene ID" value="OMERI07G17850"/>
</dbReference>